<evidence type="ECO:0000256" key="2">
    <source>
        <dbReference type="ARBA" id="ARBA00009765"/>
    </source>
</evidence>
<gene>
    <name evidence="13" type="primary">corA</name>
    <name evidence="14" type="synonym">corA-2</name>
    <name evidence="15" type="ORF">CLV93_11111</name>
    <name evidence="14" type="ORF">JCM18694_23980</name>
</gene>
<dbReference type="GO" id="GO:0015095">
    <property type="term" value="F:magnesium ion transmembrane transporter activity"/>
    <property type="evidence" value="ECO:0007669"/>
    <property type="project" value="UniProtKB-UniRule"/>
</dbReference>
<evidence type="ECO:0000256" key="1">
    <source>
        <dbReference type="ARBA" id="ARBA00004429"/>
    </source>
</evidence>
<dbReference type="RefSeq" id="WP_106543355.1">
    <property type="nucleotide sequence ID" value="NZ_BLAU01000001.1"/>
</dbReference>
<dbReference type="Gene3D" id="1.20.58.340">
    <property type="entry name" value="Magnesium transport protein CorA, transmembrane region"/>
    <property type="match status" value="2"/>
</dbReference>
<evidence type="ECO:0000256" key="13">
    <source>
        <dbReference type="RuleBase" id="RU362010"/>
    </source>
</evidence>
<dbReference type="Pfam" id="PF01544">
    <property type="entry name" value="CorA"/>
    <property type="match status" value="1"/>
</dbReference>
<reference evidence="14 17" key="2">
    <citation type="submission" date="2019-10" db="EMBL/GenBank/DDBJ databases">
        <title>Prolixibacter strains distinguished by the presence of nitrate reductase genes were adept at nitrate-dependent anaerobic corrosion of metallic iron and carbon steel.</title>
        <authorList>
            <person name="Iino T."/>
            <person name="Shono N."/>
            <person name="Ito K."/>
            <person name="Nakamura R."/>
            <person name="Sueoka K."/>
            <person name="Harayama S."/>
            <person name="Ohkuma M."/>
        </authorList>
    </citation>
    <scope>NUCLEOTIDE SEQUENCE [LARGE SCALE GENOMIC DNA]</scope>
    <source>
        <strain evidence="14 17">MIC1-1</strain>
    </source>
</reference>
<proteinExistence type="inferred from homology"/>
<comment type="caution">
    <text evidence="15">The sequence shown here is derived from an EMBL/GenBank/DDBJ whole genome shotgun (WGS) entry which is preliminary data.</text>
</comment>
<dbReference type="GO" id="GO:0015099">
    <property type="term" value="F:nickel cation transmembrane transporter activity"/>
    <property type="evidence" value="ECO:0007669"/>
    <property type="project" value="TreeGrafter"/>
</dbReference>
<dbReference type="PANTHER" id="PTHR47685:SF1">
    <property type="entry name" value="MAGNESIUM TRANSPORT PROTEIN CORA"/>
    <property type="match status" value="1"/>
</dbReference>
<dbReference type="SUPFAM" id="SSF144083">
    <property type="entry name" value="Magnesium transport protein CorA, transmembrane region"/>
    <property type="match status" value="1"/>
</dbReference>
<comment type="catalytic activity">
    <reaction evidence="12">
        <text>Mg(2+)(in) = Mg(2+)(out)</text>
        <dbReference type="Rhea" id="RHEA:29827"/>
        <dbReference type="ChEBI" id="CHEBI:18420"/>
    </reaction>
</comment>
<dbReference type="Proteomes" id="UP000240621">
    <property type="component" value="Unassembled WGS sequence"/>
</dbReference>
<keyword evidence="4 13" id="KW-0813">Transport</keyword>
<name>A0A2P8C7U1_9BACT</name>
<evidence type="ECO:0000256" key="8">
    <source>
        <dbReference type="ARBA" id="ARBA00022842"/>
    </source>
</evidence>
<dbReference type="InterPro" id="IPR045863">
    <property type="entry name" value="CorA_TM1_TM2"/>
</dbReference>
<evidence type="ECO:0000256" key="3">
    <source>
        <dbReference type="ARBA" id="ARBA00019439"/>
    </source>
</evidence>
<evidence type="ECO:0000256" key="9">
    <source>
        <dbReference type="ARBA" id="ARBA00022989"/>
    </source>
</evidence>
<keyword evidence="6" id="KW-0997">Cell inner membrane</keyword>
<dbReference type="EMBL" id="PYGC01000011">
    <property type="protein sequence ID" value="PSK81034.1"/>
    <property type="molecule type" value="Genomic_DNA"/>
</dbReference>
<evidence type="ECO:0000256" key="6">
    <source>
        <dbReference type="ARBA" id="ARBA00022519"/>
    </source>
</evidence>
<dbReference type="InterPro" id="IPR004488">
    <property type="entry name" value="Mg/Co-transport_prot_CorA"/>
</dbReference>
<dbReference type="SUPFAM" id="SSF143865">
    <property type="entry name" value="CorA soluble domain-like"/>
    <property type="match status" value="1"/>
</dbReference>
<comment type="similarity">
    <text evidence="2 13">Belongs to the CorA metal ion transporter (MIT) (TC 1.A.35) family.</text>
</comment>
<protein>
    <recommendedName>
        <fullName evidence="3 13">Magnesium transport protein CorA</fullName>
    </recommendedName>
</protein>
<evidence type="ECO:0000256" key="4">
    <source>
        <dbReference type="ARBA" id="ARBA00022448"/>
    </source>
</evidence>
<dbReference type="InterPro" id="IPR050829">
    <property type="entry name" value="CorA_MIT"/>
</dbReference>
<dbReference type="GO" id="GO:0005886">
    <property type="term" value="C:plasma membrane"/>
    <property type="evidence" value="ECO:0007669"/>
    <property type="project" value="UniProtKB-SubCell"/>
</dbReference>
<evidence type="ECO:0000256" key="12">
    <source>
        <dbReference type="ARBA" id="ARBA00034269"/>
    </source>
</evidence>
<dbReference type="InterPro" id="IPR045861">
    <property type="entry name" value="CorA_cytoplasmic_dom"/>
</dbReference>
<keyword evidence="17" id="KW-1185">Reference proteome</keyword>
<feature type="transmembrane region" description="Helical" evidence="13">
    <location>
        <begin position="290"/>
        <end position="310"/>
    </location>
</feature>
<evidence type="ECO:0000313" key="17">
    <source>
        <dbReference type="Proteomes" id="UP000396862"/>
    </source>
</evidence>
<accession>A0A2P8C7U1</accession>
<dbReference type="PANTHER" id="PTHR47685">
    <property type="entry name" value="MAGNESIUM TRANSPORT PROTEIN CORA"/>
    <property type="match status" value="1"/>
</dbReference>
<evidence type="ECO:0000256" key="11">
    <source>
        <dbReference type="ARBA" id="ARBA00023136"/>
    </source>
</evidence>
<dbReference type="GO" id="GO:0015087">
    <property type="term" value="F:cobalt ion transmembrane transporter activity"/>
    <property type="evidence" value="ECO:0007669"/>
    <property type="project" value="UniProtKB-UniRule"/>
</dbReference>
<dbReference type="Gene3D" id="3.30.460.20">
    <property type="entry name" value="CorA soluble domain-like"/>
    <property type="match status" value="1"/>
</dbReference>
<evidence type="ECO:0000256" key="5">
    <source>
        <dbReference type="ARBA" id="ARBA00022475"/>
    </source>
</evidence>
<comment type="function">
    <text evidence="13">Mediates influx of magnesium ions.</text>
</comment>
<evidence type="ECO:0000313" key="16">
    <source>
        <dbReference type="Proteomes" id="UP000240621"/>
    </source>
</evidence>
<evidence type="ECO:0000256" key="10">
    <source>
        <dbReference type="ARBA" id="ARBA00023065"/>
    </source>
</evidence>
<dbReference type="AlphaFoldDB" id="A0A2P8C7U1"/>
<keyword evidence="10 13" id="KW-0406">Ion transport</keyword>
<evidence type="ECO:0000313" key="15">
    <source>
        <dbReference type="EMBL" id="PSK81034.1"/>
    </source>
</evidence>
<comment type="subcellular location">
    <subcellularLocation>
        <location evidence="1">Cell inner membrane</location>
        <topology evidence="1">Multi-pass membrane protein</topology>
    </subcellularLocation>
    <subcellularLocation>
        <location evidence="13">Membrane</location>
        <topology evidence="13">Multi-pass membrane protein</topology>
    </subcellularLocation>
</comment>
<keyword evidence="9 13" id="KW-1133">Transmembrane helix</keyword>
<dbReference type="FunFam" id="1.20.58.340:FF:000001">
    <property type="entry name" value="Magnesium transport protein CorA"/>
    <property type="match status" value="1"/>
</dbReference>
<feature type="transmembrane region" description="Helical" evidence="13">
    <location>
        <begin position="255"/>
        <end position="278"/>
    </location>
</feature>
<dbReference type="NCBIfam" id="TIGR00383">
    <property type="entry name" value="corA"/>
    <property type="match status" value="1"/>
</dbReference>
<keyword evidence="8 13" id="KW-0460">Magnesium</keyword>
<evidence type="ECO:0000313" key="14">
    <source>
        <dbReference type="EMBL" id="GET22152.1"/>
    </source>
</evidence>
<keyword evidence="5 13" id="KW-1003">Cell membrane</keyword>
<reference evidence="15 16" key="1">
    <citation type="submission" date="2018-03" db="EMBL/GenBank/DDBJ databases">
        <title>Genomic Encyclopedia of Archaeal and Bacterial Type Strains, Phase II (KMG-II): from individual species to whole genera.</title>
        <authorList>
            <person name="Goeker M."/>
        </authorList>
    </citation>
    <scope>NUCLEOTIDE SEQUENCE [LARGE SCALE GENOMIC DNA]</scope>
    <source>
        <strain evidence="15 16">DSM 27267</strain>
    </source>
</reference>
<sequence length="316" mass="37130">MITFLYKENGRVHMEKVRDSISDFGDKEIIGIDLESPTPEERKQVENQYNIKLLSWQKAEEIESSSRYFETDDTIIANSNYMKMENGRYDYMPVSFIIKHQVLFSYHYDRVDSFKNVYSRLQAQSVTDMDGYDLFLLVLDVRIDYDADLLEAVGRSINQISKKIRIDRDLDEESILQITQLQEATMLLRENIMDKQRVMSAILKSERFVNKKEGRLRIMLKDTGSLLEHTAFSFERLEFLQDTLMGLIDIEQNKIIKMFSVVAVVFMPPTLIASMYGMNFRIMPELSWSFGYPFAIVLMLASSVLTLWYFHRKGWL</sequence>
<dbReference type="OrthoDB" id="9803416at2"/>
<keyword evidence="7 13" id="KW-0812">Transmembrane</keyword>
<organism evidence="15 16">
    <name type="scientific">Prolixibacter denitrificans</name>
    <dbReference type="NCBI Taxonomy" id="1541063"/>
    <lineage>
        <taxon>Bacteria</taxon>
        <taxon>Pseudomonadati</taxon>
        <taxon>Bacteroidota</taxon>
        <taxon>Bacteroidia</taxon>
        <taxon>Marinilabiliales</taxon>
        <taxon>Prolixibacteraceae</taxon>
        <taxon>Prolixibacter</taxon>
    </lineage>
</organism>
<evidence type="ECO:0000256" key="7">
    <source>
        <dbReference type="ARBA" id="ARBA00022692"/>
    </source>
</evidence>
<dbReference type="EMBL" id="BLAU01000001">
    <property type="protein sequence ID" value="GET22152.1"/>
    <property type="molecule type" value="Genomic_DNA"/>
</dbReference>
<dbReference type="Proteomes" id="UP000396862">
    <property type="component" value="Unassembled WGS sequence"/>
</dbReference>
<dbReference type="InterPro" id="IPR002523">
    <property type="entry name" value="MgTranspt_CorA/ZnTranspt_ZntB"/>
</dbReference>
<keyword evidence="11 13" id="KW-0472">Membrane</keyword>